<comment type="subunit">
    <text evidence="2 11">Heterotrimer of A, B and C subunits.</text>
</comment>
<accession>A0A917JLJ5</accession>
<comment type="caution">
    <text evidence="13">The sequence shown here is derived from an EMBL/GenBank/DDBJ whole genome shotgun (WGS) entry which is preliminary data.</text>
</comment>
<sequence>MTWETVIGLEVHVQLNTKSKLFSASSTTYGGKPNSHTSFVDAGLPGVLPVLNDEAVKKALRFGIAIDAEINNYSYFERKNYFYPDLPKGYQISQFQRPIIGQGHLNIALEDGASKLVTIERAHLEEDAGKSVHDAHPKFTGIDLNRAGTPLLEIVSAPCLYSAQEAIAYLKALHQLVRFLDISDGNMQEGSFRCDVNISLRPSGATKLGTRTELKNLNSFRFIEKAIQYEQLRHQDRLESGQEIIQETRLFSPASNTTHSMRGKESEQDYRYFPDPDLLPIEISEELLNDIKDTMPRLPEEIKSELRNASDLKEEDIDFLLSAPDVIQYFYRVQENTIASSKMIANWLKGPYAAVLNELGETFDNPPISAKRLATLLNHLTDNKLSSNQAKSVFTKLLANQGTVEEIIANEGFNACINQDELTRIVEAIIAKHPEQAEDFRKGKEKLLAFFVGQVMKETKGKANPETISQLIRKNLS</sequence>
<dbReference type="NCBIfam" id="NF004014">
    <property type="entry name" value="PRK05477.1-4"/>
    <property type="match status" value="1"/>
</dbReference>
<evidence type="ECO:0000313" key="14">
    <source>
        <dbReference type="Proteomes" id="UP000630149"/>
    </source>
</evidence>
<keyword evidence="6 11" id="KW-0067">ATP-binding</keyword>
<dbReference type="GO" id="GO:0005524">
    <property type="term" value="F:ATP binding"/>
    <property type="evidence" value="ECO:0007669"/>
    <property type="project" value="UniProtKB-KW"/>
</dbReference>
<keyword evidence="5 11" id="KW-0547">Nucleotide-binding</keyword>
<dbReference type="GO" id="GO:0006412">
    <property type="term" value="P:translation"/>
    <property type="evidence" value="ECO:0007669"/>
    <property type="project" value="UniProtKB-UniRule"/>
</dbReference>
<dbReference type="InterPro" id="IPR014746">
    <property type="entry name" value="Gln_synth/guanido_kin_cat_dom"/>
</dbReference>
<dbReference type="NCBIfam" id="NF004012">
    <property type="entry name" value="PRK05477.1-2"/>
    <property type="match status" value="1"/>
</dbReference>
<dbReference type="Pfam" id="PF02934">
    <property type="entry name" value="GatB_N"/>
    <property type="match status" value="1"/>
</dbReference>
<dbReference type="EC" id="6.3.5.-" evidence="11"/>
<dbReference type="EMBL" id="BMOB01000001">
    <property type="protein sequence ID" value="GGI75541.1"/>
    <property type="molecule type" value="Genomic_DNA"/>
</dbReference>
<dbReference type="PANTHER" id="PTHR11659">
    <property type="entry name" value="GLUTAMYL-TRNA GLN AMIDOTRANSFERASE SUBUNIT B MITOCHONDRIAL AND PROKARYOTIC PET112-RELATED"/>
    <property type="match status" value="1"/>
</dbReference>
<comment type="catalytic activity">
    <reaction evidence="10 11">
        <text>L-glutamyl-tRNA(Gln) + L-glutamine + ATP + H2O = L-glutaminyl-tRNA(Gln) + L-glutamate + ADP + phosphate + H(+)</text>
        <dbReference type="Rhea" id="RHEA:17521"/>
        <dbReference type="Rhea" id="RHEA-COMP:9681"/>
        <dbReference type="Rhea" id="RHEA-COMP:9684"/>
        <dbReference type="ChEBI" id="CHEBI:15377"/>
        <dbReference type="ChEBI" id="CHEBI:15378"/>
        <dbReference type="ChEBI" id="CHEBI:29985"/>
        <dbReference type="ChEBI" id="CHEBI:30616"/>
        <dbReference type="ChEBI" id="CHEBI:43474"/>
        <dbReference type="ChEBI" id="CHEBI:58359"/>
        <dbReference type="ChEBI" id="CHEBI:78520"/>
        <dbReference type="ChEBI" id="CHEBI:78521"/>
        <dbReference type="ChEBI" id="CHEBI:456216"/>
    </reaction>
</comment>
<dbReference type="SUPFAM" id="SSF55931">
    <property type="entry name" value="Glutamine synthetase/guanido kinase"/>
    <property type="match status" value="1"/>
</dbReference>
<evidence type="ECO:0000256" key="9">
    <source>
        <dbReference type="ARBA" id="ARBA00047380"/>
    </source>
</evidence>
<evidence type="ECO:0000256" key="5">
    <source>
        <dbReference type="ARBA" id="ARBA00022741"/>
    </source>
</evidence>
<protein>
    <recommendedName>
        <fullName evidence="3 11">Aspartyl/glutamyl-tRNA(Asn/Gln) amidotransferase subunit B</fullName>
        <shortName evidence="11">Asp/Glu-ADT subunit B</shortName>
        <ecNumber evidence="11">6.3.5.-</ecNumber>
    </recommendedName>
</protein>
<reference evidence="13" key="1">
    <citation type="journal article" date="2014" name="Int. J. Syst. Evol. Microbiol.">
        <title>Complete genome sequence of Corynebacterium casei LMG S-19264T (=DSM 44701T), isolated from a smear-ripened cheese.</title>
        <authorList>
            <consortium name="US DOE Joint Genome Institute (JGI-PGF)"/>
            <person name="Walter F."/>
            <person name="Albersmeier A."/>
            <person name="Kalinowski J."/>
            <person name="Ruckert C."/>
        </authorList>
    </citation>
    <scope>NUCLEOTIDE SEQUENCE</scope>
    <source>
        <strain evidence="13">JCM 13919</strain>
    </source>
</reference>
<evidence type="ECO:0000259" key="12">
    <source>
        <dbReference type="SMART" id="SM00845"/>
    </source>
</evidence>
<dbReference type="GO" id="GO:0070681">
    <property type="term" value="P:glutaminyl-tRNAGln biosynthesis via transamidation"/>
    <property type="evidence" value="ECO:0007669"/>
    <property type="project" value="TreeGrafter"/>
</dbReference>
<comment type="similarity">
    <text evidence="1 11">Belongs to the GatB/GatE family. GatB subfamily.</text>
</comment>
<evidence type="ECO:0000256" key="11">
    <source>
        <dbReference type="HAMAP-Rule" id="MF_00121"/>
    </source>
</evidence>
<keyword evidence="4 11" id="KW-0436">Ligase</keyword>
<dbReference type="InterPro" id="IPR023168">
    <property type="entry name" value="GatB_Yqey_C_2"/>
</dbReference>
<evidence type="ECO:0000256" key="1">
    <source>
        <dbReference type="ARBA" id="ARBA00005306"/>
    </source>
</evidence>
<keyword evidence="14" id="KW-1185">Reference proteome</keyword>
<evidence type="ECO:0000313" key="13">
    <source>
        <dbReference type="EMBL" id="GGI75541.1"/>
    </source>
</evidence>
<gene>
    <name evidence="11 13" type="primary">gatB</name>
    <name evidence="13" type="ORF">GCM10007966_00420</name>
</gene>
<dbReference type="FunFam" id="1.10.10.410:FF:000001">
    <property type="entry name" value="Aspartyl/glutamyl-tRNA(Asn/Gln) amidotransferase subunit B"/>
    <property type="match status" value="1"/>
</dbReference>
<evidence type="ECO:0000256" key="8">
    <source>
        <dbReference type="ARBA" id="ARBA00024799"/>
    </source>
</evidence>
<dbReference type="InterPro" id="IPR017958">
    <property type="entry name" value="Gln-tRNA_amidoTrfase_suB_CS"/>
</dbReference>
<dbReference type="InterPro" id="IPR017959">
    <property type="entry name" value="Asn/Gln-tRNA_amidoTrfase_suB/E"/>
</dbReference>
<comment type="catalytic activity">
    <reaction evidence="9 11">
        <text>L-aspartyl-tRNA(Asn) + L-glutamine + ATP + H2O = L-asparaginyl-tRNA(Asn) + L-glutamate + ADP + phosphate + 2 H(+)</text>
        <dbReference type="Rhea" id="RHEA:14513"/>
        <dbReference type="Rhea" id="RHEA-COMP:9674"/>
        <dbReference type="Rhea" id="RHEA-COMP:9677"/>
        <dbReference type="ChEBI" id="CHEBI:15377"/>
        <dbReference type="ChEBI" id="CHEBI:15378"/>
        <dbReference type="ChEBI" id="CHEBI:29985"/>
        <dbReference type="ChEBI" id="CHEBI:30616"/>
        <dbReference type="ChEBI" id="CHEBI:43474"/>
        <dbReference type="ChEBI" id="CHEBI:58359"/>
        <dbReference type="ChEBI" id="CHEBI:78515"/>
        <dbReference type="ChEBI" id="CHEBI:78516"/>
        <dbReference type="ChEBI" id="CHEBI:456216"/>
    </reaction>
</comment>
<dbReference type="RefSeq" id="WP_131775295.1">
    <property type="nucleotide sequence ID" value="NZ_BMOB01000001.1"/>
</dbReference>
<dbReference type="GO" id="GO:0050567">
    <property type="term" value="F:glutaminyl-tRNA synthase (glutamine-hydrolyzing) activity"/>
    <property type="evidence" value="ECO:0007669"/>
    <property type="project" value="UniProtKB-UniRule"/>
</dbReference>
<evidence type="ECO:0000256" key="2">
    <source>
        <dbReference type="ARBA" id="ARBA00011123"/>
    </source>
</evidence>
<dbReference type="AlphaFoldDB" id="A0A917JLJ5"/>
<dbReference type="HAMAP" id="MF_00121">
    <property type="entry name" value="GatB"/>
    <property type="match status" value="1"/>
</dbReference>
<dbReference type="PROSITE" id="PS01234">
    <property type="entry name" value="GATB"/>
    <property type="match status" value="1"/>
</dbReference>
<dbReference type="OrthoDB" id="9804078at2"/>
<comment type="function">
    <text evidence="8 11">Allows the formation of correctly charged Asn-tRNA(Asn) or Gln-tRNA(Gln) through the transamidation of misacylated Asp-tRNA(Asn) or Glu-tRNA(Gln) in organisms which lack either or both of asparaginyl-tRNA or glutaminyl-tRNA synthetases. The reaction takes place in the presence of glutamine and ATP through an activated phospho-Asp-tRNA(Asn) or phospho-Glu-tRNA(Gln).</text>
</comment>
<dbReference type="InterPro" id="IPR004413">
    <property type="entry name" value="GatB"/>
</dbReference>
<feature type="domain" description="Asn/Gln amidotransferase" evidence="12">
    <location>
        <begin position="328"/>
        <end position="476"/>
    </location>
</feature>
<dbReference type="SUPFAM" id="SSF89095">
    <property type="entry name" value="GatB/YqeY motif"/>
    <property type="match status" value="1"/>
</dbReference>
<dbReference type="InterPro" id="IPR018027">
    <property type="entry name" value="Asn/Gln_amidotransferase"/>
</dbReference>
<organism evidence="13 14">
    <name type="scientific">Legionella impletisoli</name>
    <dbReference type="NCBI Taxonomy" id="343510"/>
    <lineage>
        <taxon>Bacteria</taxon>
        <taxon>Pseudomonadati</taxon>
        <taxon>Pseudomonadota</taxon>
        <taxon>Gammaproteobacteria</taxon>
        <taxon>Legionellales</taxon>
        <taxon>Legionellaceae</taxon>
        <taxon>Legionella</taxon>
    </lineage>
</organism>
<reference evidence="13" key="2">
    <citation type="submission" date="2020-09" db="EMBL/GenBank/DDBJ databases">
        <authorList>
            <person name="Sun Q."/>
            <person name="Ohkuma M."/>
        </authorList>
    </citation>
    <scope>NUCLEOTIDE SEQUENCE</scope>
    <source>
        <strain evidence="13">JCM 13919</strain>
    </source>
</reference>
<evidence type="ECO:0000256" key="4">
    <source>
        <dbReference type="ARBA" id="ARBA00022598"/>
    </source>
</evidence>
<dbReference type="PANTHER" id="PTHR11659:SF0">
    <property type="entry name" value="GLUTAMYL-TRNA(GLN) AMIDOTRANSFERASE SUBUNIT B, MITOCHONDRIAL"/>
    <property type="match status" value="1"/>
</dbReference>
<dbReference type="NCBIfam" id="TIGR00133">
    <property type="entry name" value="gatB"/>
    <property type="match status" value="1"/>
</dbReference>
<evidence type="ECO:0000256" key="3">
    <source>
        <dbReference type="ARBA" id="ARBA00016923"/>
    </source>
</evidence>
<keyword evidence="7 11" id="KW-0648">Protein biosynthesis</keyword>
<proteinExistence type="inferred from homology"/>
<evidence type="ECO:0000256" key="6">
    <source>
        <dbReference type="ARBA" id="ARBA00022840"/>
    </source>
</evidence>
<dbReference type="Pfam" id="PF02637">
    <property type="entry name" value="GatB_Yqey"/>
    <property type="match status" value="1"/>
</dbReference>
<dbReference type="InterPro" id="IPR003789">
    <property type="entry name" value="Asn/Gln_tRNA_amidoTrase-B-like"/>
</dbReference>
<dbReference type="SMART" id="SM00845">
    <property type="entry name" value="GatB_Yqey"/>
    <property type="match status" value="1"/>
</dbReference>
<evidence type="ECO:0000256" key="10">
    <source>
        <dbReference type="ARBA" id="ARBA00047913"/>
    </source>
</evidence>
<evidence type="ECO:0000256" key="7">
    <source>
        <dbReference type="ARBA" id="ARBA00022917"/>
    </source>
</evidence>
<dbReference type="Proteomes" id="UP000630149">
    <property type="component" value="Unassembled WGS sequence"/>
</dbReference>
<dbReference type="Gene3D" id="1.10.10.410">
    <property type="match status" value="1"/>
</dbReference>
<dbReference type="InterPro" id="IPR006075">
    <property type="entry name" value="Asn/Gln-tRNA_Trfase_suB/E_cat"/>
</dbReference>
<name>A0A917JLJ5_9GAMM</name>